<gene>
    <name evidence="1" type="ORF">OPV22_016999</name>
</gene>
<dbReference type="EMBL" id="JAQQAF010000005">
    <property type="protein sequence ID" value="KAJ8484514.1"/>
    <property type="molecule type" value="Genomic_DNA"/>
</dbReference>
<reference evidence="1 2" key="1">
    <citation type="submission" date="2022-12" db="EMBL/GenBank/DDBJ databases">
        <title>Chromosome-scale assembly of the Ensete ventricosum genome.</title>
        <authorList>
            <person name="Dussert Y."/>
            <person name="Stocks J."/>
            <person name="Wendawek A."/>
            <person name="Woldeyes F."/>
            <person name="Nichols R.A."/>
            <person name="Borrell J.S."/>
        </authorList>
    </citation>
    <scope>NUCLEOTIDE SEQUENCE [LARGE SCALE GENOMIC DNA]</scope>
    <source>
        <strain evidence="2">cv. Maze</strain>
        <tissue evidence="1">Seeds</tissue>
    </source>
</reference>
<accession>A0AAV8R149</accession>
<name>A0AAV8R149_ENSVE</name>
<keyword evidence="2" id="KW-1185">Reference proteome</keyword>
<protein>
    <submittedName>
        <fullName evidence="1">Uncharacterized protein</fullName>
    </submittedName>
</protein>
<proteinExistence type="predicted"/>
<organism evidence="1 2">
    <name type="scientific">Ensete ventricosum</name>
    <name type="common">Abyssinian banana</name>
    <name type="synonym">Musa ensete</name>
    <dbReference type="NCBI Taxonomy" id="4639"/>
    <lineage>
        <taxon>Eukaryota</taxon>
        <taxon>Viridiplantae</taxon>
        <taxon>Streptophyta</taxon>
        <taxon>Embryophyta</taxon>
        <taxon>Tracheophyta</taxon>
        <taxon>Spermatophyta</taxon>
        <taxon>Magnoliopsida</taxon>
        <taxon>Liliopsida</taxon>
        <taxon>Zingiberales</taxon>
        <taxon>Musaceae</taxon>
        <taxon>Ensete</taxon>
    </lineage>
</organism>
<evidence type="ECO:0000313" key="1">
    <source>
        <dbReference type="EMBL" id="KAJ8484514.1"/>
    </source>
</evidence>
<comment type="caution">
    <text evidence="1">The sequence shown here is derived from an EMBL/GenBank/DDBJ whole genome shotgun (WGS) entry which is preliminary data.</text>
</comment>
<sequence>MMNSSSRLGTPHVGYELNVHVAGCSADVSVADDVKHMTAVAAASVPVSSILQSLDVREDESPSPPVHAAMTYTSPPNLISSALRRLSPLERGGGKEDFRHGVSFSGAFHRINNPPHTKAGAPRCTWRDQRGGSCDDLLSFSCATVRKEPKLICRPHRSYSLSIIGLRKSSSLHYLFWKIPTRTHHIAIEPFQKSIEEFGFSHQKLVLAVRRSKSERKRRKDYSKASQDLAIDSGVKVVPFGCFDLES</sequence>
<dbReference type="AlphaFoldDB" id="A0AAV8R149"/>
<evidence type="ECO:0000313" key="2">
    <source>
        <dbReference type="Proteomes" id="UP001222027"/>
    </source>
</evidence>
<dbReference type="Proteomes" id="UP001222027">
    <property type="component" value="Unassembled WGS sequence"/>
</dbReference>